<keyword evidence="2" id="KW-0527">Neuropeptide</keyword>
<protein>
    <submittedName>
        <fullName evidence="2">Neuropeptide-1</fullName>
    </submittedName>
</protein>
<sequence>MKLEIRIVVVTVLLSAVLADYYNSDDSDSKKRSFVRLGKRASFVRLGRSGYEWQSPFVKKASFVRLGKKSRLDYEPVDDYNKRASFVRLGRTYE</sequence>
<dbReference type="GO" id="GO:0007218">
    <property type="term" value="P:neuropeptide signaling pathway"/>
    <property type="evidence" value="ECO:0007669"/>
    <property type="project" value="UniProtKB-KW"/>
</dbReference>
<keyword evidence="1" id="KW-0732">Signal</keyword>
<evidence type="ECO:0000256" key="1">
    <source>
        <dbReference type="SAM" id="SignalP"/>
    </source>
</evidence>
<accession>E3CTL1</accession>
<evidence type="ECO:0000313" key="2">
    <source>
        <dbReference type="EMBL" id="DAA33925.1"/>
    </source>
</evidence>
<feature type="signal peptide" evidence="1">
    <location>
        <begin position="1"/>
        <end position="19"/>
    </location>
</feature>
<name>E3CTL1_SCHMD</name>
<reference evidence="2" key="1">
    <citation type="submission" date="2009-12" db="EMBL/GenBank/DDBJ databases">
        <authorList>
            <person name="Collins J."/>
            <person name="Hou X."/>
            <person name="Romanova E.V."/>
            <person name="Miller C.M."/>
            <person name="Lambrus B.G."/>
            <person name="Sweedler J.V."/>
            <person name="Newmark P.A."/>
        </authorList>
    </citation>
    <scope>NUCLEOTIDE SEQUENCE</scope>
</reference>
<proteinExistence type="evidence at transcript level"/>
<feature type="chain" id="PRO_5003168063" evidence="1">
    <location>
        <begin position="20"/>
        <end position="94"/>
    </location>
</feature>
<reference evidence="2" key="2">
    <citation type="journal article" date="2010" name="PLoS Biol.">
        <title>Genome-wide analyses reveal a role for peptide hormones in planarian germline development.</title>
        <authorList>
            <person name="Collins J.J."/>
            <person name="Hou X."/>
            <person name="Romanova E.V."/>
            <person name="Lambrus B.G."/>
            <person name="Miller C.M."/>
            <person name="Saberi A."/>
            <person name="Sweedler J.V."/>
            <person name="Newmark P.A."/>
        </authorList>
    </citation>
    <scope>NUCLEOTIDE SEQUENCE</scope>
</reference>
<dbReference type="AlphaFoldDB" id="E3CTL1"/>
<organism evidence="2">
    <name type="scientific">Schmidtea mediterranea</name>
    <name type="common">Freshwater planarian flatworm</name>
    <dbReference type="NCBI Taxonomy" id="79327"/>
    <lineage>
        <taxon>Eukaryota</taxon>
        <taxon>Metazoa</taxon>
        <taxon>Spiralia</taxon>
        <taxon>Lophotrochozoa</taxon>
        <taxon>Platyhelminthes</taxon>
        <taxon>Rhabditophora</taxon>
        <taxon>Seriata</taxon>
        <taxon>Tricladida</taxon>
        <taxon>Continenticola</taxon>
        <taxon>Geoplanoidea</taxon>
        <taxon>Dugesiidae</taxon>
        <taxon>Schmidtea</taxon>
    </lineage>
</organism>
<dbReference type="EMBL" id="BK007036">
    <property type="protein sequence ID" value="DAA33925.1"/>
    <property type="molecule type" value="mRNA"/>
</dbReference>